<proteinExistence type="inferred from homology"/>
<evidence type="ECO:0000256" key="2">
    <source>
        <dbReference type="ARBA" id="ARBA00023002"/>
    </source>
</evidence>
<feature type="active site" evidence="5">
    <location>
        <position position="14"/>
    </location>
</feature>
<dbReference type="PANTHER" id="PTHR43774:SF1">
    <property type="entry name" value="PEPTIDE METHIONINE SULFOXIDE REDUCTASE MSRA 2"/>
    <property type="match status" value="1"/>
</dbReference>
<dbReference type="InterPro" id="IPR036509">
    <property type="entry name" value="Met_Sox_Rdtase_MsrA_sf"/>
</dbReference>
<evidence type="ECO:0000256" key="4">
    <source>
        <dbReference type="ARBA" id="ARBA00048782"/>
    </source>
</evidence>
<dbReference type="Proteomes" id="UP001073053">
    <property type="component" value="Unassembled WGS sequence"/>
</dbReference>
<evidence type="ECO:0000313" key="7">
    <source>
        <dbReference type="EMBL" id="MCY9184187.1"/>
    </source>
</evidence>
<evidence type="ECO:0000259" key="6">
    <source>
        <dbReference type="Pfam" id="PF01625"/>
    </source>
</evidence>
<name>A0A9Q4EH40_9BACI</name>
<dbReference type="GO" id="GO:0008113">
    <property type="term" value="F:peptide-methionine (S)-S-oxide reductase activity"/>
    <property type="evidence" value="ECO:0007669"/>
    <property type="project" value="UniProtKB-UniRule"/>
</dbReference>
<evidence type="ECO:0000256" key="1">
    <source>
        <dbReference type="ARBA" id="ARBA00005591"/>
    </source>
</evidence>
<dbReference type="NCBIfam" id="TIGR00401">
    <property type="entry name" value="msrA"/>
    <property type="match status" value="1"/>
</dbReference>
<dbReference type="HAMAP" id="MF_01401">
    <property type="entry name" value="MsrA"/>
    <property type="match status" value="1"/>
</dbReference>
<keyword evidence="2 5" id="KW-0560">Oxidoreductase</keyword>
<dbReference type="EMBL" id="JALAWA010000003">
    <property type="protein sequence ID" value="MCY9184187.1"/>
    <property type="molecule type" value="Genomic_DNA"/>
</dbReference>
<dbReference type="PANTHER" id="PTHR43774">
    <property type="entry name" value="PEPTIDE METHIONINE SULFOXIDE REDUCTASE"/>
    <property type="match status" value="1"/>
</dbReference>
<evidence type="ECO:0000256" key="3">
    <source>
        <dbReference type="ARBA" id="ARBA00047806"/>
    </source>
</evidence>
<dbReference type="Pfam" id="PF01625">
    <property type="entry name" value="PMSR"/>
    <property type="match status" value="1"/>
</dbReference>
<dbReference type="FunFam" id="3.30.1060.10:FF:000003">
    <property type="entry name" value="Peptide methionine sulfoxide reductase MsrA"/>
    <property type="match status" value="1"/>
</dbReference>
<dbReference type="RefSeq" id="WP_127696847.1">
    <property type="nucleotide sequence ID" value="NZ_CP029364.1"/>
</dbReference>
<feature type="domain" description="Peptide methionine sulphoxide reductase MsrA" evidence="6">
    <location>
        <begin position="8"/>
        <end position="158"/>
    </location>
</feature>
<reference evidence="7" key="1">
    <citation type="submission" date="2022-02" db="EMBL/GenBank/DDBJ databases">
        <title>Crop Bioprotection Bacillus Genome Sequencing.</title>
        <authorList>
            <person name="Dunlap C."/>
        </authorList>
    </citation>
    <scope>NUCLEOTIDE SEQUENCE</scope>
    <source>
        <strain evidence="7">EC49O2N-C10</strain>
    </source>
</reference>
<evidence type="ECO:0000313" key="8">
    <source>
        <dbReference type="Proteomes" id="UP001073053"/>
    </source>
</evidence>
<dbReference type="InterPro" id="IPR002569">
    <property type="entry name" value="Met_Sox_Rdtase_MsrA_dom"/>
</dbReference>
<dbReference type="KEGG" id="bht:DIC78_20650"/>
<gene>
    <name evidence="5 7" type="primary">msrA</name>
    <name evidence="7" type="ORF">MOF03_05890</name>
</gene>
<accession>A0A9Q4EH40</accession>
<dbReference type="SUPFAM" id="SSF55068">
    <property type="entry name" value="Peptide methionine sulfoxide reductase"/>
    <property type="match status" value="1"/>
</dbReference>
<protein>
    <recommendedName>
        <fullName evidence="5">Peptide methionine sulfoxide reductase MsrA</fullName>
        <shortName evidence="5">Protein-methionine-S-oxide reductase</shortName>
        <ecNumber evidence="5">1.8.4.11</ecNumber>
    </recommendedName>
    <alternativeName>
        <fullName evidence="5">Peptide-methionine (S)-S-oxide reductase</fullName>
        <shortName evidence="5">Peptide Met(O) reductase</shortName>
    </alternativeName>
</protein>
<organism evidence="7 8">
    <name type="scientific">Bacillus halotolerans</name>
    <dbReference type="NCBI Taxonomy" id="260554"/>
    <lineage>
        <taxon>Bacteria</taxon>
        <taxon>Bacillati</taxon>
        <taxon>Bacillota</taxon>
        <taxon>Bacilli</taxon>
        <taxon>Bacillales</taxon>
        <taxon>Bacillaceae</taxon>
        <taxon>Bacillus</taxon>
    </lineage>
</organism>
<sequence length="182" mass="20777">MSEKKELATFAGGCFWCMVKPFDEQPGIEKVVSGYTGGHTENPTYEEVCSETTGHREAVQITFEPDVFPYEKLLELFWQQIDPTDAGGQFADRGSSYRAAIFYHNEKQKELAEASKQRLAESGIFKDPIVTDILKAEPFYEAEDYHQHFYKKNPGHYQRYRTGSGRSGFISEHWGGEINDAK</sequence>
<evidence type="ECO:0000256" key="5">
    <source>
        <dbReference type="HAMAP-Rule" id="MF_01401"/>
    </source>
</evidence>
<comment type="catalytic activity">
    <reaction evidence="3 5">
        <text>L-methionyl-[protein] + [thioredoxin]-disulfide + H2O = L-methionyl-(S)-S-oxide-[protein] + [thioredoxin]-dithiol</text>
        <dbReference type="Rhea" id="RHEA:14217"/>
        <dbReference type="Rhea" id="RHEA-COMP:10698"/>
        <dbReference type="Rhea" id="RHEA-COMP:10700"/>
        <dbReference type="Rhea" id="RHEA-COMP:12313"/>
        <dbReference type="Rhea" id="RHEA-COMP:12315"/>
        <dbReference type="ChEBI" id="CHEBI:15377"/>
        <dbReference type="ChEBI" id="CHEBI:16044"/>
        <dbReference type="ChEBI" id="CHEBI:29950"/>
        <dbReference type="ChEBI" id="CHEBI:44120"/>
        <dbReference type="ChEBI" id="CHEBI:50058"/>
        <dbReference type="EC" id="1.8.4.11"/>
    </reaction>
</comment>
<comment type="function">
    <text evidence="5">Has an important function as a repair enzyme for proteins that have been inactivated by oxidation. Catalyzes the reversible oxidation-reduction of methionine sulfoxide in proteins to methionine.</text>
</comment>
<dbReference type="AlphaFoldDB" id="A0A9Q4EH40"/>
<dbReference type="EC" id="1.8.4.11" evidence="5"/>
<dbReference type="Gene3D" id="3.30.1060.10">
    <property type="entry name" value="Peptide methionine sulphoxide reductase MsrA"/>
    <property type="match status" value="1"/>
</dbReference>
<comment type="similarity">
    <text evidence="1 5">Belongs to the MsrA Met sulfoxide reductase family.</text>
</comment>
<comment type="catalytic activity">
    <reaction evidence="4 5">
        <text>[thioredoxin]-disulfide + L-methionine + H2O = L-methionine (S)-S-oxide + [thioredoxin]-dithiol</text>
        <dbReference type="Rhea" id="RHEA:19993"/>
        <dbReference type="Rhea" id="RHEA-COMP:10698"/>
        <dbReference type="Rhea" id="RHEA-COMP:10700"/>
        <dbReference type="ChEBI" id="CHEBI:15377"/>
        <dbReference type="ChEBI" id="CHEBI:29950"/>
        <dbReference type="ChEBI" id="CHEBI:50058"/>
        <dbReference type="ChEBI" id="CHEBI:57844"/>
        <dbReference type="ChEBI" id="CHEBI:58772"/>
        <dbReference type="EC" id="1.8.4.11"/>
    </reaction>
</comment>
<comment type="caution">
    <text evidence="7">The sequence shown here is derived from an EMBL/GenBank/DDBJ whole genome shotgun (WGS) entry which is preliminary data.</text>
</comment>
<dbReference type="GeneID" id="50137340"/>